<evidence type="ECO:0000256" key="3">
    <source>
        <dbReference type="ARBA" id="ARBA00022692"/>
    </source>
</evidence>
<keyword evidence="5 12" id="KW-1133">Transmembrane helix</keyword>
<dbReference type="Ensembl" id="ENSSPAT00000026243.1">
    <property type="protein sequence ID" value="ENSSPAP00000025819.1"/>
    <property type="gene ID" value="ENSSPAG00000019483.1"/>
</dbReference>
<dbReference type="Gene3D" id="3.40.50.2300">
    <property type="match status" value="2"/>
</dbReference>
<feature type="transmembrane region" description="Helical" evidence="12">
    <location>
        <begin position="619"/>
        <end position="639"/>
    </location>
</feature>
<dbReference type="AlphaFoldDB" id="A0A3B5B6U4"/>
<keyword evidence="8" id="KW-0675">Receptor</keyword>
<keyword evidence="2" id="KW-1003">Cell membrane</keyword>
<evidence type="ECO:0000256" key="2">
    <source>
        <dbReference type="ARBA" id="ARBA00022475"/>
    </source>
</evidence>
<feature type="transmembrane region" description="Helical" evidence="12">
    <location>
        <begin position="804"/>
        <end position="821"/>
    </location>
</feature>
<evidence type="ECO:0000259" key="13">
    <source>
        <dbReference type="PROSITE" id="PS50259"/>
    </source>
</evidence>
<dbReference type="InterPro" id="IPR028082">
    <property type="entry name" value="Peripla_BP_I"/>
</dbReference>
<evidence type="ECO:0000256" key="12">
    <source>
        <dbReference type="SAM" id="Phobius"/>
    </source>
</evidence>
<keyword evidence="6" id="KW-0297">G-protein coupled receptor</keyword>
<feature type="transmembrane region" description="Helical" evidence="12">
    <location>
        <begin position="651"/>
        <end position="680"/>
    </location>
</feature>
<feature type="transmembrane region" description="Helical" evidence="12">
    <location>
        <begin position="584"/>
        <end position="607"/>
    </location>
</feature>
<keyword evidence="3 12" id="KW-0812">Transmembrane</keyword>
<dbReference type="PRINTS" id="PR00248">
    <property type="entry name" value="GPCRMGR"/>
</dbReference>
<dbReference type="GO" id="GO:0005886">
    <property type="term" value="C:plasma membrane"/>
    <property type="evidence" value="ECO:0007669"/>
    <property type="project" value="UniProtKB-SubCell"/>
</dbReference>
<evidence type="ECO:0000256" key="10">
    <source>
        <dbReference type="ARBA" id="ARBA00023224"/>
    </source>
</evidence>
<protein>
    <submittedName>
        <fullName evidence="14">G-protein coupled receptor family C group 6 member A-like</fullName>
    </submittedName>
</protein>
<dbReference type="InterPro" id="IPR038550">
    <property type="entry name" value="GPCR_3_9-Cys_sf"/>
</dbReference>
<dbReference type="SUPFAM" id="SSF53822">
    <property type="entry name" value="Periplasmic binding protein-like I"/>
    <property type="match status" value="1"/>
</dbReference>
<dbReference type="GO" id="GO:0050909">
    <property type="term" value="P:sensory perception of taste"/>
    <property type="evidence" value="ECO:0007669"/>
    <property type="project" value="UniProtKB-ARBA"/>
</dbReference>
<comment type="subcellular location">
    <subcellularLocation>
        <location evidence="1">Cell membrane</location>
        <topology evidence="1">Multi-pass membrane protein</topology>
    </subcellularLocation>
</comment>
<evidence type="ECO:0000313" key="14">
    <source>
        <dbReference type="Ensembl" id="ENSSPAP00000025819.1"/>
    </source>
</evidence>
<dbReference type="InterPro" id="IPR000068">
    <property type="entry name" value="GPCR_3_Ca_sens_rcpt-rel"/>
</dbReference>
<evidence type="ECO:0000256" key="7">
    <source>
        <dbReference type="ARBA" id="ARBA00023136"/>
    </source>
</evidence>
<accession>A0A3B5B6U4</accession>
<dbReference type="PROSITE" id="PS50259">
    <property type="entry name" value="G_PROTEIN_RECEP_F3_4"/>
    <property type="match status" value="1"/>
</dbReference>
<dbReference type="InterPro" id="IPR017978">
    <property type="entry name" value="GPCR_3_C"/>
</dbReference>
<evidence type="ECO:0000256" key="4">
    <source>
        <dbReference type="ARBA" id="ARBA00022729"/>
    </source>
</evidence>
<evidence type="ECO:0000256" key="11">
    <source>
        <dbReference type="ARBA" id="ARBA00038492"/>
    </source>
</evidence>
<dbReference type="InterPro" id="IPR001828">
    <property type="entry name" value="ANF_lig-bd_rcpt"/>
</dbReference>
<name>A0A3B5B6U4_9TELE</name>
<evidence type="ECO:0000256" key="9">
    <source>
        <dbReference type="ARBA" id="ARBA00023180"/>
    </source>
</evidence>
<comment type="similarity">
    <text evidence="11">Belongs to the G-protein coupled receptor 3 family. TAS1R subfamily.</text>
</comment>
<reference evidence="14" key="1">
    <citation type="submission" date="2023-09" db="UniProtKB">
        <authorList>
            <consortium name="Ensembl"/>
        </authorList>
    </citation>
    <scope>IDENTIFICATION</scope>
</reference>
<evidence type="ECO:0000256" key="8">
    <source>
        <dbReference type="ARBA" id="ARBA00023170"/>
    </source>
</evidence>
<organism evidence="14">
    <name type="scientific">Stegastes partitus</name>
    <name type="common">bicolor damselfish</name>
    <dbReference type="NCBI Taxonomy" id="144197"/>
    <lineage>
        <taxon>Eukaryota</taxon>
        <taxon>Metazoa</taxon>
        <taxon>Chordata</taxon>
        <taxon>Craniata</taxon>
        <taxon>Vertebrata</taxon>
        <taxon>Euteleostomi</taxon>
        <taxon>Actinopterygii</taxon>
        <taxon>Neopterygii</taxon>
        <taxon>Teleostei</taxon>
        <taxon>Neoteleostei</taxon>
        <taxon>Acanthomorphata</taxon>
        <taxon>Ovalentaria</taxon>
        <taxon>Pomacentridae</taxon>
        <taxon>Stegastes</taxon>
    </lineage>
</organism>
<dbReference type="PRINTS" id="PR01176">
    <property type="entry name" value="GABABRECEPTR"/>
</dbReference>
<sequence length="856" mass="95744">MSTSAYKSMFHLHVSTMFLVWIFVCITSVFHSCLGENSHLHDSSPGDIIIGGLFPIHLKTNRTTVHGAPTCTDYDFEMFLRAHVMIHAIKEVNLRGILPNLTIGYDIYDTCGDVSIAIKTALQLLKNQSDPQSCSLPKNDLPEPKTKVVIGERYSEMSVAVARIFALSSVAQISYASTSELLSKKYKFPTFLRTVPSDAYQTDAIVQLVLACNWKTVAIVGSDDEYGKYGSDRLEDLFNNETVCIEFIKILPGDFHRNSSLLPDLVKKIRNSSAEAIILFTRDAYVKIIMEEAIKCRLNRTWIASDSWSTSSLISEMPDIGLAGQVYGFIFKRNEVPGFNDYVSSVFNGTTNSFINHSLTNPLCLNQSVENQKKNCSQTKSQQCLHPSCLADYIDQGESYSIYLAVQVIADGLRRLLKCDNQRCKRGPKFTALELLMEIKKVNCTIDTTHIFFNSEGDPSLGYDIVYWNMSESMQLSQIETIGEYLPDRPNGTITIPDDLRSKMENVTVSVYNCSKKCEPGHELKTHAKKCCFDCVRCASGEFSPKNGQPCKRCGENQYSLSEKRDQCLNKTDEYLLWSDPFSIILNFLACVGIVATVGFTVLFAIYYSTPIVKAVGGYLCFLELFSLLASFCLSFSFVGKPTKVSCFLGMPFFFMAFSVCISCILANLLQILVGFTFDLNVGSWIKKLNRPLAVVTIVSGVQLVLSVSWLAIQPPTPDKDMSEKTIVHQCEIRFNGFILAMAAYQALLGFICFTFAFKSKQLPDLYKNAVLITVSMLLVLIIWIVFTPLYLTLTGKYKPAIESAAILISSYSVLGCHLAPKCYIMVFRKELNNESAITECIRKHYEQKGIAVVKS</sequence>
<feature type="domain" description="G-protein coupled receptors family 3 profile" evidence="13">
    <location>
        <begin position="582"/>
        <end position="833"/>
    </location>
</feature>
<keyword evidence="7 12" id="KW-0472">Membrane</keyword>
<dbReference type="GeneTree" id="ENSGT00940000158416"/>
<feature type="transmembrane region" description="Helical" evidence="12">
    <location>
        <begin position="692"/>
        <end position="713"/>
    </location>
</feature>
<dbReference type="GO" id="GO:0004930">
    <property type="term" value="F:G protein-coupled receptor activity"/>
    <property type="evidence" value="ECO:0007669"/>
    <property type="project" value="UniProtKB-KW"/>
</dbReference>
<proteinExistence type="inferred from homology"/>
<dbReference type="Pfam" id="PF01094">
    <property type="entry name" value="ANF_receptor"/>
    <property type="match status" value="1"/>
</dbReference>
<feature type="transmembrane region" description="Helical" evidence="12">
    <location>
        <begin position="770"/>
        <end position="792"/>
    </location>
</feature>
<dbReference type="FunFam" id="2.10.50.30:FF:000004">
    <property type="entry name" value="Taste receptor type 1 member 3-like protein"/>
    <property type="match status" value="1"/>
</dbReference>
<dbReference type="FunFam" id="3.40.50.2300:FF:000016">
    <property type="entry name" value="Taste 1 receptor member 2"/>
    <property type="match status" value="1"/>
</dbReference>
<dbReference type="Gene3D" id="2.10.50.30">
    <property type="entry name" value="GPCR, family 3, nine cysteines domain"/>
    <property type="match status" value="1"/>
</dbReference>
<keyword evidence="4" id="KW-0732">Signal</keyword>
<dbReference type="InterPro" id="IPR000337">
    <property type="entry name" value="GPCR_3"/>
</dbReference>
<evidence type="ECO:0000256" key="5">
    <source>
        <dbReference type="ARBA" id="ARBA00022989"/>
    </source>
</evidence>
<keyword evidence="9" id="KW-0325">Glycoprotein</keyword>
<dbReference type="PANTHER" id="PTHR24061:SF422">
    <property type="entry name" value="G-PROTEIN COUPLED RECEPTORS FAMILY 3 PROFILE DOMAIN-CONTAINING PROTEIN"/>
    <property type="match status" value="1"/>
</dbReference>
<dbReference type="Pfam" id="PF00003">
    <property type="entry name" value="7tm_3"/>
    <property type="match status" value="1"/>
</dbReference>
<dbReference type="PANTHER" id="PTHR24061">
    <property type="entry name" value="CALCIUM-SENSING RECEPTOR-RELATED"/>
    <property type="match status" value="1"/>
</dbReference>
<keyword evidence="10" id="KW-0807">Transducer</keyword>
<dbReference type="STRING" id="144197.ENSSPAP00000025819"/>
<evidence type="ECO:0000256" key="6">
    <source>
        <dbReference type="ARBA" id="ARBA00023040"/>
    </source>
</evidence>
<feature type="transmembrane region" description="Helical" evidence="12">
    <location>
        <begin position="733"/>
        <end position="758"/>
    </location>
</feature>
<evidence type="ECO:0000256" key="1">
    <source>
        <dbReference type="ARBA" id="ARBA00004651"/>
    </source>
</evidence>